<dbReference type="PANTHER" id="PTHR22642:SF2">
    <property type="entry name" value="PROTEIN LONG AFTER FAR-RED 3"/>
    <property type="match status" value="1"/>
</dbReference>
<dbReference type="Pfam" id="PF07969">
    <property type="entry name" value="Amidohydro_3"/>
    <property type="match status" value="1"/>
</dbReference>
<organism evidence="2 3">
    <name type="scientific">Tessaracoccus palaemonis</name>
    <dbReference type="NCBI Taxonomy" id="2829499"/>
    <lineage>
        <taxon>Bacteria</taxon>
        <taxon>Bacillati</taxon>
        <taxon>Actinomycetota</taxon>
        <taxon>Actinomycetes</taxon>
        <taxon>Propionibacteriales</taxon>
        <taxon>Propionibacteriaceae</taxon>
        <taxon>Tessaracoccus</taxon>
    </lineage>
</organism>
<name>A0ABX8SQQ0_9ACTN</name>
<sequence>MTSQLLRRLRPLRADSPVDVRVRDGAIVEVGDLTPGAAEEVRDFDGRRVMPGLVDHHVHVTQWATLSRRLDLSASASASDATARVAAALAGNTDEVFVGFGFRAPLWTDRPTVAGLDAATGARPVVLASADLHSVWLNSAALHRFGYDPADVDSPLTEDAAFAVLRALDTVPVESSDAWVDEALRQAAARGVTRIVDFEMAWNLESWTRRASTRPLAARVDFGIYPQDLARALDEGLTTGREIAGLLRVGSLKIISDGSLTTRTACCVDPYPGTADRGVLNVNPLQLTDLLATARGHGLHVAVHAIGDEANRLALDAFAISRASGSIEHAQLLRHADAPRFADLGIVASVQPEHAMDDRDAAEALWPARTGRAFPLRTLLDAGVTLAFGSDAPVAPLDPWQAISAAVFRTRDERAPWHPEQRITLDEAVTASVDGPLAPGARADIAILDGDPVGADAAALRAMPVAATMVDGRWTHGPS</sequence>
<evidence type="ECO:0000313" key="3">
    <source>
        <dbReference type="Proteomes" id="UP000824504"/>
    </source>
</evidence>
<dbReference type="InterPro" id="IPR013108">
    <property type="entry name" value="Amidohydro_3"/>
</dbReference>
<evidence type="ECO:0000259" key="1">
    <source>
        <dbReference type="Pfam" id="PF07969"/>
    </source>
</evidence>
<dbReference type="EMBL" id="CP079216">
    <property type="protein sequence ID" value="QXT63524.1"/>
    <property type="molecule type" value="Genomic_DNA"/>
</dbReference>
<protein>
    <submittedName>
        <fullName evidence="2">Amidohydrolase family protein</fullName>
    </submittedName>
</protein>
<proteinExistence type="predicted"/>
<keyword evidence="3" id="KW-1185">Reference proteome</keyword>
<evidence type="ECO:0000313" key="2">
    <source>
        <dbReference type="EMBL" id="QXT63524.1"/>
    </source>
</evidence>
<accession>A0ABX8SQQ0</accession>
<dbReference type="PANTHER" id="PTHR22642">
    <property type="entry name" value="IMIDAZOLONEPROPIONASE"/>
    <property type="match status" value="1"/>
</dbReference>
<feature type="domain" description="Amidohydrolase 3" evidence="1">
    <location>
        <begin position="40"/>
        <end position="474"/>
    </location>
</feature>
<dbReference type="Proteomes" id="UP000824504">
    <property type="component" value="Chromosome"/>
</dbReference>
<dbReference type="RefSeq" id="WP_219083453.1">
    <property type="nucleotide sequence ID" value="NZ_CP079216.1"/>
</dbReference>
<reference evidence="2 3" key="1">
    <citation type="submission" date="2021-07" db="EMBL/GenBank/DDBJ databases">
        <title>complete genome sequencing of Tessaracoccus sp.J1M15.</title>
        <authorList>
            <person name="Bae J.-W."/>
            <person name="Kim D.-y."/>
        </authorList>
    </citation>
    <scope>NUCLEOTIDE SEQUENCE [LARGE SCALE GENOMIC DNA]</scope>
    <source>
        <strain evidence="2 3">J1M15</strain>
    </source>
</reference>
<gene>
    <name evidence="2" type="ORF">KDB89_03345</name>
</gene>